<comment type="caution">
    <text evidence="2">The sequence shown here is derived from an EMBL/GenBank/DDBJ whole genome shotgun (WGS) entry which is preliminary data.</text>
</comment>
<gene>
    <name evidence="2" type="ORF">BE04_39490</name>
</gene>
<evidence type="ECO:0000313" key="3">
    <source>
        <dbReference type="Proteomes" id="UP000075604"/>
    </source>
</evidence>
<evidence type="ECO:0000313" key="2">
    <source>
        <dbReference type="EMBL" id="KYF57783.1"/>
    </source>
</evidence>
<sequence length="371" mass="39322">MTLGGIFQQNALAPIHWAEQMLRRQQVAEMLNTVCADRLAAALANGAKAVARAAGVGEQLVHGILPVNHGTELLGRVAISQQGAVEVWNQHQSSLAGLVQGFLGGFFEGYLGIEGSGVGDFLAQLAGGFARDARFRGPMQELVQRLTEYEQYVHHCAALLDANPDLERAWRASKRRTALGWTTAVLAVVTIGFGLWRHVVRDALATSSGATSAPIATTSATMPSIAPLLGRWRAEDGNVLEAIAQAGAGVRFLVVSTGPSSWYKPGDVAFTTTSSNDGNNLQVEVLVKPALPAGVRLDSAAQARCIELWSDLQGKPLRAALDGDRLTVEGIKLDVPVTGLDLHGGRVVGCKKFDPARAAKIALTLTRTPTQ</sequence>
<name>A0A150PQ58_SORCE</name>
<evidence type="ECO:0000256" key="1">
    <source>
        <dbReference type="SAM" id="Phobius"/>
    </source>
</evidence>
<reference evidence="2 3" key="1">
    <citation type="submission" date="2014-02" db="EMBL/GenBank/DDBJ databases">
        <title>The small core and large imbalanced accessory genome model reveals a collaborative survival strategy of Sorangium cellulosum strains in nature.</title>
        <authorList>
            <person name="Han K."/>
            <person name="Peng R."/>
            <person name="Blom J."/>
            <person name="Li Y.-Z."/>
        </authorList>
    </citation>
    <scope>NUCLEOTIDE SEQUENCE [LARGE SCALE GENOMIC DNA]</scope>
    <source>
        <strain evidence="2 3">So0157-18</strain>
    </source>
</reference>
<dbReference type="Proteomes" id="UP000075604">
    <property type="component" value="Unassembled WGS sequence"/>
</dbReference>
<accession>A0A150PQ58</accession>
<dbReference type="EMBL" id="JELX01001754">
    <property type="protein sequence ID" value="KYF57783.1"/>
    <property type="molecule type" value="Genomic_DNA"/>
</dbReference>
<organism evidence="2 3">
    <name type="scientific">Sorangium cellulosum</name>
    <name type="common">Polyangium cellulosum</name>
    <dbReference type="NCBI Taxonomy" id="56"/>
    <lineage>
        <taxon>Bacteria</taxon>
        <taxon>Pseudomonadati</taxon>
        <taxon>Myxococcota</taxon>
        <taxon>Polyangia</taxon>
        <taxon>Polyangiales</taxon>
        <taxon>Polyangiaceae</taxon>
        <taxon>Sorangium</taxon>
    </lineage>
</organism>
<dbReference type="AlphaFoldDB" id="A0A150PQ58"/>
<feature type="transmembrane region" description="Helical" evidence="1">
    <location>
        <begin position="178"/>
        <end position="196"/>
    </location>
</feature>
<proteinExistence type="predicted"/>
<keyword evidence="1" id="KW-0472">Membrane</keyword>
<keyword evidence="1" id="KW-0812">Transmembrane</keyword>
<keyword evidence="1" id="KW-1133">Transmembrane helix</keyword>
<protein>
    <submittedName>
        <fullName evidence="2">Uncharacterized protein</fullName>
    </submittedName>
</protein>